<keyword evidence="4" id="KW-0472">Membrane</keyword>
<reference evidence="5 6" key="1">
    <citation type="journal article" date="2012" name="ISME J.">
        <title>Genomic insights to SAR86, an abundant and uncultivated marine bacterial lineage.</title>
        <authorList>
            <person name="Dupont C.L."/>
            <person name="Rusch D.B."/>
            <person name="Yooseph S."/>
            <person name="Lombardo M.J."/>
            <person name="Richter R.A."/>
            <person name="Valas R."/>
            <person name="Novotny M."/>
            <person name="Yee-Greenbaum J."/>
            <person name="Selengut J.D."/>
            <person name="Haft D.H."/>
            <person name="Halpern A.L."/>
            <person name="Lasken R.S."/>
            <person name="Nealson K."/>
            <person name="Friedman R."/>
            <person name="Venter J.C."/>
        </authorList>
    </citation>
    <scope>NUCLEOTIDE SEQUENCE [LARGE SCALE GENOMIC DNA]</scope>
</reference>
<dbReference type="Gene3D" id="3.30.1150.10">
    <property type="match status" value="1"/>
</dbReference>
<evidence type="ECO:0000256" key="1">
    <source>
        <dbReference type="ARBA" id="ARBA00004167"/>
    </source>
</evidence>
<evidence type="ECO:0000256" key="3">
    <source>
        <dbReference type="ARBA" id="ARBA00022989"/>
    </source>
</evidence>
<dbReference type="AlphaFoldDB" id="J5KG73"/>
<comment type="subcellular location">
    <subcellularLocation>
        <location evidence="1">Membrane</location>
        <topology evidence="1">Single-pass membrane protein</topology>
    </subcellularLocation>
</comment>
<dbReference type="GO" id="GO:0016020">
    <property type="term" value="C:membrane"/>
    <property type="evidence" value="ECO:0007669"/>
    <property type="project" value="UniProtKB-SubCell"/>
</dbReference>
<dbReference type="Pfam" id="PF13103">
    <property type="entry name" value="TonB_2"/>
    <property type="match status" value="1"/>
</dbReference>
<dbReference type="EMBL" id="JH611165">
    <property type="protein sequence ID" value="EJP73508.1"/>
    <property type="molecule type" value="Genomic_DNA"/>
</dbReference>
<dbReference type="SUPFAM" id="SSF74653">
    <property type="entry name" value="TolA/TonB C-terminal domain"/>
    <property type="match status" value="1"/>
</dbReference>
<evidence type="ECO:0000256" key="4">
    <source>
        <dbReference type="ARBA" id="ARBA00023136"/>
    </source>
</evidence>
<dbReference type="Proteomes" id="UP000010116">
    <property type="component" value="Unassembled WGS sequence"/>
</dbReference>
<dbReference type="NCBIfam" id="TIGR01352">
    <property type="entry name" value="tonB_Cterm"/>
    <property type="match status" value="1"/>
</dbReference>
<evidence type="ECO:0000256" key="2">
    <source>
        <dbReference type="ARBA" id="ARBA00022692"/>
    </source>
</evidence>
<proteinExistence type="predicted"/>
<name>J5KG73_9GAMM</name>
<dbReference type="HOGENOM" id="CLU_1495203_0_0_6"/>
<evidence type="ECO:0000313" key="6">
    <source>
        <dbReference type="Proteomes" id="UP000010116"/>
    </source>
</evidence>
<gene>
    <name evidence="5" type="ORF">NT02SARS_0358</name>
</gene>
<dbReference type="InterPro" id="IPR006260">
    <property type="entry name" value="TonB/TolA_C"/>
</dbReference>
<evidence type="ECO:0000313" key="5">
    <source>
        <dbReference type="EMBL" id="EJP73508.1"/>
    </source>
</evidence>
<accession>J5KG73</accession>
<keyword evidence="2" id="KW-0812">Transmembrane</keyword>
<protein>
    <submittedName>
        <fullName evidence="5">Putative TolA colicin import membrane protein</fullName>
    </submittedName>
</protein>
<organism evidence="5 6">
    <name type="scientific">SAR86 cluster bacterium SAR86B</name>
    <dbReference type="NCBI Taxonomy" id="1123867"/>
    <lineage>
        <taxon>Bacteria</taxon>
        <taxon>Pseudomonadati</taxon>
        <taxon>Pseudomonadota</taxon>
        <taxon>Gammaproteobacteria</taxon>
        <taxon>SAR86 cluster</taxon>
    </lineage>
</organism>
<sequence>MYLLGSLDFNNKNMEILSKPVFVDILKEETKANAKTLPQKPITQPKEENIIPTDTKIEKKINYSDLIQNSSINELIEEEKEISEENLVSIYSQMIVEMIQSAWIKPKNIQNGLSCDLRVTINSNGRILKYSLIQSSGNIRFDNSALRALKRVETFKFFNKIPSDIYNNNFKNLVINFNPE</sequence>
<keyword evidence="3" id="KW-1133">Transmembrane helix</keyword>